<protein>
    <recommendedName>
        <fullName evidence="1">DUF4189 domain-containing protein</fullName>
    </recommendedName>
</protein>
<dbReference type="EMBL" id="JXTP01000028">
    <property type="protein sequence ID" value="KIU28547.1"/>
    <property type="molecule type" value="Genomic_DNA"/>
</dbReference>
<reference evidence="2 3" key="1">
    <citation type="submission" date="2015-01" db="EMBL/GenBank/DDBJ databases">
        <title>Genome of Sphingomonas taxi strain 30a.</title>
        <authorList>
            <person name="Eevers N."/>
            <person name="Van Hamme J."/>
            <person name="Bottos E."/>
            <person name="Weyens N."/>
            <person name="Vangronsveld J."/>
        </authorList>
    </citation>
    <scope>NUCLEOTIDE SEQUENCE [LARGE SCALE GENOMIC DNA]</scope>
    <source>
        <strain evidence="2 3">30a</strain>
    </source>
</reference>
<gene>
    <name evidence="2" type="ORF">SR41_07320</name>
</gene>
<evidence type="ECO:0000313" key="2">
    <source>
        <dbReference type="EMBL" id="KIU28547.1"/>
    </source>
</evidence>
<dbReference type="PATRIC" id="fig|1549858.7.peg.272"/>
<evidence type="ECO:0000313" key="3">
    <source>
        <dbReference type="Proteomes" id="UP000033203"/>
    </source>
</evidence>
<evidence type="ECO:0000259" key="1">
    <source>
        <dbReference type="Pfam" id="PF13827"/>
    </source>
</evidence>
<dbReference type="Proteomes" id="UP000033203">
    <property type="component" value="Unassembled WGS sequence"/>
</dbReference>
<dbReference type="Pfam" id="PF13827">
    <property type="entry name" value="DUF4189"/>
    <property type="match status" value="1"/>
</dbReference>
<dbReference type="AlphaFoldDB" id="A0A0D1MDC7"/>
<accession>A0A0D1MDC7</accession>
<proteinExistence type="predicted"/>
<organism evidence="2 3">
    <name type="scientific">Sphingomonas melonis</name>
    <dbReference type="NCBI Taxonomy" id="152682"/>
    <lineage>
        <taxon>Bacteria</taxon>
        <taxon>Pseudomonadati</taxon>
        <taxon>Pseudomonadota</taxon>
        <taxon>Alphaproteobacteria</taxon>
        <taxon>Sphingomonadales</taxon>
        <taxon>Sphingomonadaceae</taxon>
        <taxon>Sphingomonas</taxon>
    </lineage>
</organism>
<sequence>MALAVPAIALGLSRISRVDAQVRPPFICNGVPQGSPNCGPPVPRLQGFHRIERAFGAIAYDKGKGVWFGSYQYPSKREAQDGVLTNCRQNGGTACQLMLSYTNQCAAVARSVEGGRPVVGHDSVDTGSTQDEAIAHVRHSCESDWNTKQCTVQLVNCSHHNVVKWSEWVYDD</sequence>
<comment type="caution">
    <text evidence="2">The sequence shown here is derived from an EMBL/GenBank/DDBJ whole genome shotgun (WGS) entry which is preliminary data.</text>
</comment>
<name>A0A0D1MDC7_9SPHN</name>
<feature type="domain" description="DUF4189" evidence="1">
    <location>
        <begin position="55"/>
        <end position="157"/>
    </location>
</feature>
<dbReference type="InterPro" id="IPR025240">
    <property type="entry name" value="DUF4189"/>
</dbReference>